<gene>
    <name evidence="1" type="ORF">BURMUCGD2_4640</name>
</gene>
<dbReference type="AlphaFoldDB" id="B9BHT5"/>
<evidence type="ECO:0000313" key="1">
    <source>
        <dbReference type="EMBL" id="EEE09268.1"/>
    </source>
</evidence>
<dbReference type="Proteomes" id="UP000004535">
    <property type="component" value="Unassembled WGS sequence"/>
</dbReference>
<accession>B9BHT5</accession>
<comment type="caution">
    <text evidence="1">The sequence shown here is derived from an EMBL/GenBank/DDBJ whole genome shotgun (WGS) entry which is preliminary data.</text>
</comment>
<sequence length="40" mass="4584">MAGEGFAETVQRHGFEYRSARDFRDRNILELIRTLRGASG</sequence>
<proteinExistence type="predicted"/>
<reference evidence="1 2" key="1">
    <citation type="journal article" date="2012" name="J. Bacteriol.">
        <title>Draft Genome Sequence Determination for Cystic Fibrosis and Chronic Granulomatous Disease Burkholderia multivorans Isolates.</title>
        <authorList>
            <person name="Varga J.J."/>
            <person name="Losada L."/>
            <person name="Zelazny A.M."/>
            <person name="Brinkac L."/>
            <person name="Harkins D."/>
            <person name="Radune D."/>
            <person name="Hostetler J."/>
            <person name="Sampaio E.P."/>
            <person name="Ronning C.M."/>
            <person name="Nierman W.C."/>
            <person name="Greenberg D.E."/>
            <person name="Holland S.M."/>
            <person name="Goldberg J.B."/>
        </authorList>
    </citation>
    <scope>NUCLEOTIDE SEQUENCE [LARGE SCALE GENOMIC DNA]</scope>
    <source>
        <strain evidence="1 2">CGD2</strain>
    </source>
</reference>
<dbReference type="EMBL" id="ACFC01000001">
    <property type="protein sequence ID" value="EEE09268.1"/>
    <property type="molecule type" value="Genomic_DNA"/>
</dbReference>
<protein>
    <submittedName>
        <fullName evidence="1">Uncharacterized protein</fullName>
    </submittedName>
</protein>
<organism evidence="1 2">
    <name type="scientific">Burkholderia multivorans CGD2</name>
    <dbReference type="NCBI Taxonomy" id="513052"/>
    <lineage>
        <taxon>Bacteria</taxon>
        <taxon>Pseudomonadati</taxon>
        <taxon>Pseudomonadota</taxon>
        <taxon>Betaproteobacteria</taxon>
        <taxon>Burkholderiales</taxon>
        <taxon>Burkholderiaceae</taxon>
        <taxon>Burkholderia</taxon>
        <taxon>Burkholderia cepacia complex</taxon>
    </lineage>
</organism>
<evidence type="ECO:0000313" key="2">
    <source>
        <dbReference type="Proteomes" id="UP000004535"/>
    </source>
</evidence>
<name>B9BHT5_9BURK</name>